<reference evidence="8 9" key="1">
    <citation type="submission" date="2019-09" db="EMBL/GenBank/DDBJ databases">
        <title>Hybrid Assembly of the complete Genome of the Deep-Sea Bacterium Moritella marina from long Nanopore and Illumina reads.</title>
        <authorList>
            <person name="Magin S."/>
            <person name="Georgoulis A."/>
            <person name="Papadimitriou K."/>
            <person name="Iliakis G."/>
            <person name="Vorgias C.E."/>
        </authorList>
    </citation>
    <scope>NUCLEOTIDE SEQUENCE [LARGE SCALE GENOMIC DNA]</scope>
    <source>
        <strain evidence="8 9">MP-1</strain>
    </source>
</reference>
<evidence type="ECO:0000256" key="7">
    <source>
        <dbReference type="ARBA" id="ARBA00023237"/>
    </source>
</evidence>
<organism evidence="8 9">
    <name type="scientific">Moritella marina ATCC 15381</name>
    <dbReference type="NCBI Taxonomy" id="1202962"/>
    <lineage>
        <taxon>Bacteria</taxon>
        <taxon>Pseudomonadati</taxon>
        <taxon>Pseudomonadota</taxon>
        <taxon>Gammaproteobacteria</taxon>
        <taxon>Alteromonadales</taxon>
        <taxon>Moritellaceae</taxon>
        <taxon>Moritella</taxon>
    </lineage>
</organism>
<dbReference type="InterPro" id="IPR005017">
    <property type="entry name" value="OMPP1/FadL/TodX"/>
</dbReference>
<dbReference type="Gene3D" id="2.40.160.60">
    <property type="entry name" value="Outer membrane protein transport protein (OMPP1/FadL/TodX)"/>
    <property type="match status" value="1"/>
</dbReference>
<sequence>MSKSCSRDSPIVYLSTILSLIIYYSPLTNAASYQSSTTSAIELGNAGAGAAADTNNLANIAVNPAITAAFKHPSIAFAAIFVTSEKDIEGENYSSGDPAALDQQSIGDNYVVPSAYFAFPINEKWSFGFATFSNYNVRNNYDTRYPAGTVTGQRSLFTYEINPNIAVKLTDKLYLGIGVSAIHGNYELVTNYGAQNPTNPSQIYQDFEGVGLDFRYNIGLLYKINKRHQFGLSYRSATEIETEGDFTTLANNNDLLFQDNTTLSMAVPSETTLSGFHQLDPRLAIQYSLAWYGWENLDYISVAHPDCPANPDFNLPQGQCLTESVNAKDSWKFAFAVSYKLNDVILLRSGASTEKSTESATFAIPFDEKNNFSVGLTYFASRSLSFDIGLTYVKYETTRIEDTVGLDSFSVSAEGDSTMLGLQLNYQLIN</sequence>
<dbReference type="OrthoDB" id="19849at2"/>
<evidence type="ECO:0000256" key="5">
    <source>
        <dbReference type="ARBA" id="ARBA00022729"/>
    </source>
</evidence>
<keyword evidence="9" id="KW-1185">Reference proteome</keyword>
<gene>
    <name evidence="8" type="ORF">FR932_11185</name>
</gene>
<keyword evidence="4" id="KW-0812">Transmembrane</keyword>
<comment type="subcellular location">
    <subcellularLocation>
        <location evidence="1">Cell outer membrane</location>
        <topology evidence="1">Multi-pass membrane protein</topology>
    </subcellularLocation>
</comment>
<protein>
    <submittedName>
        <fullName evidence="8">Long-chain fatty acid transport protein</fullName>
    </submittedName>
</protein>
<dbReference type="GO" id="GO:0015483">
    <property type="term" value="F:long-chain fatty acid transporting porin activity"/>
    <property type="evidence" value="ECO:0007669"/>
    <property type="project" value="TreeGrafter"/>
</dbReference>
<evidence type="ECO:0000256" key="2">
    <source>
        <dbReference type="ARBA" id="ARBA00008163"/>
    </source>
</evidence>
<dbReference type="AlphaFoldDB" id="A0A5J6WJW9"/>
<dbReference type="Pfam" id="PF03349">
    <property type="entry name" value="Toluene_X"/>
    <property type="match status" value="1"/>
</dbReference>
<name>A0A5J6WJW9_MORMI</name>
<dbReference type="PANTHER" id="PTHR35093">
    <property type="entry name" value="OUTER MEMBRANE PROTEIN NMB0088-RELATED"/>
    <property type="match status" value="1"/>
</dbReference>
<dbReference type="Proteomes" id="UP000327424">
    <property type="component" value="Chromosome"/>
</dbReference>
<proteinExistence type="inferred from homology"/>
<keyword evidence="7" id="KW-0998">Cell outer membrane</keyword>
<evidence type="ECO:0000313" key="9">
    <source>
        <dbReference type="Proteomes" id="UP000327424"/>
    </source>
</evidence>
<evidence type="ECO:0000256" key="1">
    <source>
        <dbReference type="ARBA" id="ARBA00004571"/>
    </source>
</evidence>
<dbReference type="KEGG" id="mmaa:FR932_11185"/>
<dbReference type="GO" id="GO:0009279">
    <property type="term" value="C:cell outer membrane"/>
    <property type="evidence" value="ECO:0007669"/>
    <property type="project" value="UniProtKB-SubCell"/>
</dbReference>
<comment type="similarity">
    <text evidence="2">Belongs to the OmpP1/FadL family.</text>
</comment>
<evidence type="ECO:0000256" key="6">
    <source>
        <dbReference type="ARBA" id="ARBA00023136"/>
    </source>
</evidence>
<keyword evidence="5" id="KW-0732">Signal</keyword>
<keyword evidence="3" id="KW-1134">Transmembrane beta strand</keyword>
<evidence type="ECO:0000256" key="4">
    <source>
        <dbReference type="ARBA" id="ARBA00022692"/>
    </source>
</evidence>
<accession>A0A5J6WJW9</accession>
<evidence type="ECO:0000256" key="3">
    <source>
        <dbReference type="ARBA" id="ARBA00022452"/>
    </source>
</evidence>
<evidence type="ECO:0000313" key="8">
    <source>
        <dbReference type="EMBL" id="QFI38373.1"/>
    </source>
</evidence>
<dbReference type="EMBL" id="CP044399">
    <property type="protein sequence ID" value="QFI38373.1"/>
    <property type="molecule type" value="Genomic_DNA"/>
</dbReference>
<keyword evidence="6" id="KW-0472">Membrane</keyword>
<dbReference type="PANTHER" id="PTHR35093:SF1">
    <property type="entry name" value="OUTER MEMBRANE LONG-CHAIN FATTY ACID RECEPTOR FADL FAMILY"/>
    <property type="match status" value="1"/>
</dbReference>
<dbReference type="SUPFAM" id="SSF56935">
    <property type="entry name" value="Porins"/>
    <property type="match status" value="1"/>
</dbReference>
<dbReference type="RefSeq" id="WP_019442688.1">
    <property type="nucleotide sequence ID" value="NZ_ALOE01000034.1"/>
</dbReference>